<dbReference type="GO" id="GO:0010945">
    <property type="term" value="F:coenzyme A diphosphatase activity"/>
    <property type="evidence" value="ECO:0007669"/>
    <property type="project" value="InterPro"/>
</dbReference>
<dbReference type="AlphaFoldDB" id="A0A6M4AXH0"/>
<comment type="cofactor">
    <cofactor evidence="1">
        <name>Mn(2+)</name>
        <dbReference type="ChEBI" id="CHEBI:29035"/>
    </cofactor>
</comment>
<sequence length="218" mass="23947">MNSIATVPLEQRIAARLEAGSVDFVLHDGDAEWQTLAAGTPMADAGVLCAFVDRPQPTVLLTRRPSHMRKHSGQVAFPGGRQDPEDEDIIATALREAREEVGLHSHHVSIIGTVPFYRTVTNYRVTPVLAVIPPDLELVPQPSEVARIFEVRCDHLFDPAMQRQQFVEWQGGTRHYWEVHADGERIWGATAGMLRNIGALLGLDADPCALNCDAGAMP</sequence>
<evidence type="ECO:0000256" key="6">
    <source>
        <dbReference type="ARBA" id="ARBA00023211"/>
    </source>
</evidence>
<evidence type="ECO:0000313" key="8">
    <source>
        <dbReference type="EMBL" id="QJQ31641.1"/>
    </source>
</evidence>
<dbReference type="InterPro" id="IPR000086">
    <property type="entry name" value="NUDIX_hydrolase_dom"/>
</dbReference>
<dbReference type="PANTHER" id="PTHR12992:SF11">
    <property type="entry name" value="MITOCHONDRIAL COENZYME A DIPHOSPHATASE NUDT8"/>
    <property type="match status" value="1"/>
</dbReference>
<dbReference type="PROSITE" id="PS51462">
    <property type="entry name" value="NUDIX"/>
    <property type="match status" value="1"/>
</dbReference>
<keyword evidence="5" id="KW-0460">Magnesium</keyword>
<evidence type="ECO:0000259" key="7">
    <source>
        <dbReference type="PROSITE" id="PS51462"/>
    </source>
</evidence>
<dbReference type="CDD" id="cd03426">
    <property type="entry name" value="NUDIX_CoAse_Nudt7"/>
    <property type="match status" value="1"/>
</dbReference>
<evidence type="ECO:0000256" key="1">
    <source>
        <dbReference type="ARBA" id="ARBA00001936"/>
    </source>
</evidence>
<name>A0A6M4AXH0_9SPHN</name>
<evidence type="ECO:0000313" key="9">
    <source>
        <dbReference type="Proteomes" id="UP000503018"/>
    </source>
</evidence>
<dbReference type="RefSeq" id="WP_169943883.1">
    <property type="nucleotide sequence ID" value="NZ_CP053015.1"/>
</dbReference>
<evidence type="ECO:0000256" key="3">
    <source>
        <dbReference type="ARBA" id="ARBA00022723"/>
    </source>
</evidence>
<dbReference type="KEGG" id="slan:GV829_03610"/>
<accession>A0A6M4AXH0</accession>
<dbReference type="SUPFAM" id="SSF55811">
    <property type="entry name" value="Nudix"/>
    <property type="match status" value="1"/>
</dbReference>
<keyword evidence="6" id="KW-0464">Manganese</keyword>
<keyword evidence="9" id="KW-1185">Reference proteome</keyword>
<dbReference type="Pfam" id="PF00293">
    <property type="entry name" value="NUDIX"/>
    <property type="match status" value="1"/>
</dbReference>
<reference evidence="8 9" key="1">
    <citation type="submission" date="2020-01" db="EMBL/GenBank/DDBJ databases">
        <title>Sphingomonas sp. strain CSW-10.</title>
        <authorList>
            <person name="Chen W.-M."/>
        </authorList>
    </citation>
    <scope>NUCLEOTIDE SEQUENCE [LARGE SCALE GENOMIC DNA]</scope>
    <source>
        <strain evidence="8 9">CSW-10</strain>
    </source>
</reference>
<protein>
    <submittedName>
        <fullName evidence="8">CoA pyrophosphatase</fullName>
    </submittedName>
</protein>
<dbReference type="InterPro" id="IPR045121">
    <property type="entry name" value="CoAse"/>
</dbReference>
<dbReference type="NCBIfam" id="NF007980">
    <property type="entry name" value="PRK10707.1"/>
    <property type="match status" value="1"/>
</dbReference>
<gene>
    <name evidence="8" type="ORF">GV829_03610</name>
</gene>
<dbReference type="InterPro" id="IPR015797">
    <property type="entry name" value="NUDIX_hydrolase-like_dom_sf"/>
</dbReference>
<keyword evidence="4" id="KW-0378">Hydrolase</keyword>
<organism evidence="8 9">
    <name type="scientific">Sphingomonas lacunae</name>
    <dbReference type="NCBI Taxonomy" id="2698828"/>
    <lineage>
        <taxon>Bacteria</taxon>
        <taxon>Pseudomonadati</taxon>
        <taxon>Pseudomonadota</taxon>
        <taxon>Alphaproteobacteria</taxon>
        <taxon>Sphingomonadales</taxon>
        <taxon>Sphingomonadaceae</taxon>
        <taxon>Sphingomonas</taxon>
    </lineage>
</organism>
<evidence type="ECO:0000256" key="4">
    <source>
        <dbReference type="ARBA" id="ARBA00022801"/>
    </source>
</evidence>
<proteinExistence type="predicted"/>
<comment type="cofactor">
    <cofactor evidence="2">
        <name>Mg(2+)</name>
        <dbReference type="ChEBI" id="CHEBI:18420"/>
    </cofactor>
</comment>
<dbReference type="EMBL" id="CP053015">
    <property type="protein sequence ID" value="QJQ31641.1"/>
    <property type="molecule type" value="Genomic_DNA"/>
</dbReference>
<evidence type="ECO:0000256" key="2">
    <source>
        <dbReference type="ARBA" id="ARBA00001946"/>
    </source>
</evidence>
<dbReference type="Proteomes" id="UP000503018">
    <property type="component" value="Chromosome"/>
</dbReference>
<dbReference type="GO" id="GO:0046872">
    <property type="term" value="F:metal ion binding"/>
    <property type="evidence" value="ECO:0007669"/>
    <property type="project" value="UniProtKB-KW"/>
</dbReference>
<keyword evidence="3" id="KW-0479">Metal-binding</keyword>
<evidence type="ECO:0000256" key="5">
    <source>
        <dbReference type="ARBA" id="ARBA00022842"/>
    </source>
</evidence>
<feature type="domain" description="Nudix hydrolase" evidence="7">
    <location>
        <begin position="42"/>
        <end position="172"/>
    </location>
</feature>
<dbReference type="Gene3D" id="3.90.79.10">
    <property type="entry name" value="Nucleoside Triphosphate Pyrophosphohydrolase"/>
    <property type="match status" value="1"/>
</dbReference>
<dbReference type="PANTHER" id="PTHR12992">
    <property type="entry name" value="NUDIX HYDROLASE"/>
    <property type="match status" value="1"/>
</dbReference>